<dbReference type="PRINTS" id="PR00133">
    <property type="entry name" value="GLHYDRLASE3"/>
</dbReference>
<gene>
    <name evidence="7" type="ORF">C7410_117129</name>
</gene>
<protein>
    <recommendedName>
        <fullName evidence="5">Beta-D-glucoside glucohydrolase</fullName>
    </recommendedName>
    <alternativeName>
        <fullName evidence="3">Cellobiase</fullName>
    </alternativeName>
    <alternativeName>
        <fullName evidence="4">Gentiobiase</fullName>
    </alternativeName>
</protein>
<dbReference type="InterPro" id="IPR001764">
    <property type="entry name" value="Glyco_hydro_3_N"/>
</dbReference>
<dbReference type="InterPro" id="IPR036881">
    <property type="entry name" value="Glyco_hydro_3_C_sf"/>
</dbReference>
<proteinExistence type="inferred from homology"/>
<evidence type="ECO:0000313" key="7">
    <source>
        <dbReference type="EMBL" id="PYE20439.1"/>
    </source>
</evidence>
<dbReference type="Gene3D" id="3.20.20.300">
    <property type="entry name" value="Glycoside hydrolase, family 3, N-terminal domain"/>
    <property type="match status" value="1"/>
</dbReference>
<dbReference type="SMART" id="SM01217">
    <property type="entry name" value="Fn3_like"/>
    <property type="match status" value="1"/>
</dbReference>
<evidence type="ECO:0000256" key="2">
    <source>
        <dbReference type="ARBA" id="ARBA00022801"/>
    </source>
</evidence>
<sequence length="802" mass="85952">MSLEHTTEIPLYRRSNAPTAQRVADLLARMTLDEKIAQLHAAWLVLSADGEHKARSIDFAQSANSLTVNQILQHGLGQITRPLGTHTVDPKEGVRALNELQRKMVEDTRLGIPVMSHEECLVGLMIKDATLFPSPLNYAATWNPGLVGEVGRIIGEQARSIGCHQGLAPVLDVSRDPRWGRTEETLGEDPYLVGVLACHYVNGLQGERRDVLATLKHFVGHSASEGARNHAPVHVGPRELNDVFLLPFEMAVKLAHAGSIMPAYHDIDGVPCHADRTLLHDTLREKWGFEGLVVADYAAVDLLYSHHAVAHDSASAAALAFNSGLDVELPGHECAVHLKEALDRGEITEATIDTAVSRVLSTKFRLGLFENPYVDPERVDVKGTAAGDTAYQVALESAVLLRNEGGVLPLNANGVEKIAVIGPTADDPLALLAGYSFPVHLINSGEQSVASIATPLGALRALLGESRVLHAKGCDIIKTRRAGAPVFPGDVSLDLSGAANRDELISKDTEAIPDAVEAARKADVAVVFVGDLAGLFQSGTVGEGSDTDSLELPGVQLQLLEAVVESGTPTVVVMTGGRPYNLGGLEDRIAAQIMAFAPGERGAEALADLLVGRADFSGRLPLSVPKSAGAVPYVYNHRLKSAGTPIAYHFGSRYPFGFGLGYTRFRYGDLAVVQREVPLEDGTVELSFALENIGSRDGTEVVQIYVRDRHASAARPVRELKAFARVPLAAGARTRVNVKLPVDMLNFTDARGERIVEPGEFDLMVGSSSRDIHLSGTVTVVGKATRTLARDWRMLSAVEVVS</sequence>
<dbReference type="InterPro" id="IPR036962">
    <property type="entry name" value="Glyco_hydro_3_N_sf"/>
</dbReference>
<dbReference type="Pfam" id="PF01915">
    <property type="entry name" value="Glyco_hydro_3_C"/>
    <property type="match status" value="1"/>
</dbReference>
<dbReference type="RefSeq" id="WP_110856174.1">
    <property type="nucleotide sequence ID" value="NZ_QJSQ01000017.1"/>
</dbReference>
<evidence type="ECO:0000256" key="5">
    <source>
        <dbReference type="ARBA" id="ARBA00032594"/>
    </source>
</evidence>
<keyword evidence="2" id="KW-0378">Hydrolase</keyword>
<dbReference type="InterPro" id="IPR026891">
    <property type="entry name" value="Fn3-like"/>
</dbReference>
<dbReference type="SUPFAM" id="SSF51445">
    <property type="entry name" value="(Trans)glycosidases"/>
    <property type="match status" value="1"/>
</dbReference>
<name>A0A2V4TR16_9BURK</name>
<evidence type="ECO:0000256" key="3">
    <source>
        <dbReference type="ARBA" id="ARBA00031448"/>
    </source>
</evidence>
<dbReference type="OrthoDB" id="9781691at2"/>
<dbReference type="InterPro" id="IPR002772">
    <property type="entry name" value="Glyco_hydro_3_C"/>
</dbReference>
<comment type="caution">
    <text evidence="7">The sequence shown here is derived from an EMBL/GenBank/DDBJ whole genome shotgun (WGS) entry which is preliminary data.</text>
</comment>
<dbReference type="Gene3D" id="3.40.50.1700">
    <property type="entry name" value="Glycoside hydrolase family 3 C-terminal domain"/>
    <property type="match status" value="1"/>
</dbReference>
<reference evidence="7 8" key="1">
    <citation type="submission" date="2018-06" db="EMBL/GenBank/DDBJ databases">
        <title>Genomic Encyclopedia of Type Strains, Phase IV (KMG-V): Genome sequencing to study the core and pangenomes of soil and plant-associated prokaryotes.</title>
        <authorList>
            <person name="Whitman W."/>
        </authorList>
    </citation>
    <scope>NUCLEOTIDE SEQUENCE [LARGE SCALE GENOMIC DNA]</scope>
    <source>
        <strain evidence="7 8">SRCL-318</strain>
    </source>
</reference>
<dbReference type="PANTHER" id="PTHR42715">
    <property type="entry name" value="BETA-GLUCOSIDASE"/>
    <property type="match status" value="1"/>
</dbReference>
<dbReference type="AlphaFoldDB" id="A0A2V4TR16"/>
<accession>A0A2V4TR16</accession>
<dbReference type="InterPro" id="IPR050288">
    <property type="entry name" value="Cellulose_deg_GH3"/>
</dbReference>
<dbReference type="InterPro" id="IPR017853">
    <property type="entry name" value="GH"/>
</dbReference>
<dbReference type="FunFam" id="2.60.40.10:FF:000495">
    <property type="entry name" value="Periplasmic beta-glucosidase"/>
    <property type="match status" value="1"/>
</dbReference>
<dbReference type="InterPro" id="IPR013783">
    <property type="entry name" value="Ig-like_fold"/>
</dbReference>
<comment type="similarity">
    <text evidence="1">Belongs to the glycosyl hydrolase 3 family.</text>
</comment>
<dbReference type="Pfam" id="PF00933">
    <property type="entry name" value="Glyco_hydro_3"/>
    <property type="match status" value="1"/>
</dbReference>
<dbReference type="Proteomes" id="UP000247772">
    <property type="component" value="Unassembled WGS sequence"/>
</dbReference>
<dbReference type="PANTHER" id="PTHR42715:SF10">
    <property type="entry name" value="BETA-GLUCOSIDASE"/>
    <property type="match status" value="1"/>
</dbReference>
<evidence type="ECO:0000313" key="8">
    <source>
        <dbReference type="Proteomes" id="UP000247772"/>
    </source>
</evidence>
<dbReference type="GO" id="GO:0008422">
    <property type="term" value="F:beta-glucosidase activity"/>
    <property type="evidence" value="ECO:0007669"/>
    <property type="project" value="UniProtKB-ARBA"/>
</dbReference>
<dbReference type="EMBL" id="QJSQ01000017">
    <property type="protein sequence ID" value="PYE20439.1"/>
    <property type="molecule type" value="Genomic_DNA"/>
</dbReference>
<evidence type="ECO:0000256" key="4">
    <source>
        <dbReference type="ARBA" id="ARBA00032194"/>
    </source>
</evidence>
<feature type="domain" description="Fibronectin type III-like" evidence="6">
    <location>
        <begin position="700"/>
        <end position="769"/>
    </location>
</feature>
<organism evidence="7 8">
    <name type="scientific">Paraburkholderia silvatlantica</name>
    <dbReference type="NCBI Taxonomy" id="321895"/>
    <lineage>
        <taxon>Bacteria</taxon>
        <taxon>Pseudomonadati</taxon>
        <taxon>Pseudomonadota</taxon>
        <taxon>Betaproteobacteria</taxon>
        <taxon>Burkholderiales</taxon>
        <taxon>Burkholderiaceae</taxon>
        <taxon>Paraburkholderia</taxon>
    </lineage>
</organism>
<dbReference type="Gene3D" id="2.60.40.10">
    <property type="entry name" value="Immunoglobulins"/>
    <property type="match status" value="1"/>
</dbReference>
<dbReference type="GO" id="GO:0005975">
    <property type="term" value="P:carbohydrate metabolic process"/>
    <property type="evidence" value="ECO:0007669"/>
    <property type="project" value="InterPro"/>
</dbReference>
<evidence type="ECO:0000256" key="1">
    <source>
        <dbReference type="ARBA" id="ARBA00005336"/>
    </source>
</evidence>
<evidence type="ECO:0000259" key="6">
    <source>
        <dbReference type="SMART" id="SM01217"/>
    </source>
</evidence>
<dbReference type="Pfam" id="PF14310">
    <property type="entry name" value="Fn3-like"/>
    <property type="match status" value="1"/>
</dbReference>
<dbReference type="SUPFAM" id="SSF52279">
    <property type="entry name" value="Beta-D-glucan exohydrolase, C-terminal domain"/>
    <property type="match status" value="1"/>
</dbReference>